<name>A0A6S6SAS4_9BACT</name>
<sequence>MLDLIFSGLEGIGTVIGAIATIIGAYFVSMQIKATRESEEKNELIKRKEVTLNAYRVLIDNVLNHNNIVYDEFNLIEKTKLSEENMLVLKKNSDLLKHLDHLFEYINQLAIGTKQGIYDLDTLIEISGRLFVRLYDRYELYIKLTRESYSESIYKDMESFIEQIRKELIKNEDKV</sequence>
<feature type="transmembrane region" description="Helical" evidence="1">
    <location>
        <begin position="6"/>
        <end position="28"/>
    </location>
</feature>
<proteinExistence type="predicted"/>
<dbReference type="EMBL" id="CACVAX010000012">
    <property type="protein sequence ID" value="CAA6804835.1"/>
    <property type="molecule type" value="Genomic_DNA"/>
</dbReference>
<evidence type="ECO:0000256" key="1">
    <source>
        <dbReference type="SAM" id="Phobius"/>
    </source>
</evidence>
<organism evidence="2">
    <name type="scientific">uncultured Sulfurovum sp</name>
    <dbReference type="NCBI Taxonomy" id="269237"/>
    <lineage>
        <taxon>Bacteria</taxon>
        <taxon>Pseudomonadati</taxon>
        <taxon>Campylobacterota</taxon>
        <taxon>Epsilonproteobacteria</taxon>
        <taxon>Campylobacterales</taxon>
        <taxon>Sulfurovaceae</taxon>
        <taxon>Sulfurovum</taxon>
        <taxon>environmental samples</taxon>
    </lineage>
</organism>
<evidence type="ECO:0000313" key="2">
    <source>
        <dbReference type="EMBL" id="CAA6804835.1"/>
    </source>
</evidence>
<keyword evidence="1" id="KW-0472">Membrane</keyword>
<keyword evidence="1" id="KW-0812">Transmembrane</keyword>
<dbReference type="InterPro" id="IPR031876">
    <property type="entry name" value="DUF4760"/>
</dbReference>
<gene>
    <name evidence="2" type="ORF">HELGO_WM11362</name>
</gene>
<protein>
    <submittedName>
        <fullName evidence="2">Uncharacterized protein</fullName>
    </submittedName>
</protein>
<dbReference type="AlphaFoldDB" id="A0A6S6SAS4"/>
<keyword evidence="1" id="KW-1133">Transmembrane helix</keyword>
<dbReference type="Pfam" id="PF15956">
    <property type="entry name" value="DUF4760"/>
    <property type="match status" value="1"/>
</dbReference>
<reference evidence="2" key="1">
    <citation type="submission" date="2020-01" db="EMBL/GenBank/DDBJ databases">
        <authorList>
            <person name="Meier V. D."/>
            <person name="Meier V D."/>
        </authorList>
    </citation>
    <scope>NUCLEOTIDE SEQUENCE</scope>
    <source>
        <strain evidence="2">HLG_WM_MAG_04</strain>
    </source>
</reference>
<accession>A0A6S6SAS4</accession>